<dbReference type="AlphaFoldDB" id="A0A6L9SBV8"/>
<dbReference type="PANTHER" id="PTHR47756:SF2">
    <property type="entry name" value="BLL6612 PROTEIN"/>
    <property type="match status" value="1"/>
</dbReference>
<dbReference type="SUPFAM" id="SSF88946">
    <property type="entry name" value="Sigma2 domain of RNA polymerase sigma factors"/>
    <property type="match status" value="1"/>
</dbReference>
<dbReference type="PANTHER" id="PTHR47756">
    <property type="entry name" value="BLL6612 PROTEIN-RELATED"/>
    <property type="match status" value="1"/>
</dbReference>
<evidence type="ECO:0000259" key="5">
    <source>
        <dbReference type="Pfam" id="PF04542"/>
    </source>
</evidence>
<keyword evidence="9" id="KW-1185">Reference proteome</keyword>
<organism evidence="8 9">
    <name type="scientific">Phytoactinopolyspora halotolerans</name>
    <dbReference type="NCBI Taxonomy" id="1981512"/>
    <lineage>
        <taxon>Bacteria</taxon>
        <taxon>Bacillati</taxon>
        <taxon>Actinomycetota</taxon>
        <taxon>Actinomycetes</taxon>
        <taxon>Jiangellales</taxon>
        <taxon>Jiangellaceae</taxon>
        <taxon>Phytoactinopolyspora</taxon>
    </lineage>
</organism>
<dbReference type="InterPro" id="IPR046531">
    <property type="entry name" value="DUF6596"/>
</dbReference>
<dbReference type="EMBL" id="JAAGOA010000015">
    <property type="protein sequence ID" value="NEE02563.1"/>
    <property type="molecule type" value="Genomic_DNA"/>
</dbReference>
<feature type="domain" description="DUF6596" evidence="7">
    <location>
        <begin position="160"/>
        <end position="260"/>
    </location>
</feature>
<keyword evidence="3" id="KW-0731">Sigma factor</keyword>
<evidence type="ECO:0000256" key="2">
    <source>
        <dbReference type="ARBA" id="ARBA00023015"/>
    </source>
</evidence>
<protein>
    <submittedName>
        <fullName evidence="8">Sigma-70 family RNA polymerase sigma factor</fullName>
    </submittedName>
</protein>
<dbReference type="NCBIfam" id="TIGR02937">
    <property type="entry name" value="sigma70-ECF"/>
    <property type="match status" value="1"/>
</dbReference>
<evidence type="ECO:0000256" key="1">
    <source>
        <dbReference type="ARBA" id="ARBA00010641"/>
    </source>
</evidence>
<dbReference type="Proteomes" id="UP000475214">
    <property type="component" value="Unassembled WGS sequence"/>
</dbReference>
<dbReference type="GO" id="GO:0016987">
    <property type="term" value="F:sigma factor activity"/>
    <property type="evidence" value="ECO:0007669"/>
    <property type="project" value="UniProtKB-KW"/>
</dbReference>
<comment type="similarity">
    <text evidence="1">Belongs to the sigma-70 factor family. ECF subfamily.</text>
</comment>
<gene>
    <name evidence="8" type="ORF">G1H10_20560</name>
</gene>
<feature type="domain" description="RNA polymerase sigma factor 70 region 4 type 2" evidence="6">
    <location>
        <begin position="92"/>
        <end position="142"/>
    </location>
</feature>
<dbReference type="SUPFAM" id="SSF88659">
    <property type="entry name" value="Sigma3 and sigma4 domains of RNA polymerase sigma factors"/>
    <property type="match status" value="1"/>
</dbReference>
<dbReference type="Pfam" id="PF20239">
    <property type="entry name" value="DUF6596"/>
    <property type="match status" value="1"/>
</dbReference>
<name>A0A6L9SBV8_9ACTN</name>
<dbReference type="InterPro" id="IPR013325">
    <property type="entry name" value="RNA_pol_sigma_r2"/>
</dbReference>
<sequence length="397" mass="42909">MLSSVVRVTRDFDAAEDATQEAFAAAVRDWPRQGVPDSPVAWLTTVAKRKALDGLRRDEALARRLPLLIVPDEDDEPAPASSVADDRLQLIFTCCHPALALTARVALTLRLVCGLTTPEIARLFLVSQPTMAARLTRAKKRIRAAGIPYRMPTDHELPDRLPAVLAVVWLVYTNGHTASVGAGPGRAELVRLAGDLAATLSELMPDEPEVLGMLATIRLGEARGITRVDAAGDLVPLEEQDRTRWDQEAIRDGVALAHAAMRRTAGRAPGVYTLHAAIAAVHAEASSYAETDWEQIVALYDVLLTVQPSPVTGLARAAARSMIDGPAAALEDVERLAADPRLQDYYGLPATRADLLRRVGRNREAAAAYRTAATLTENEAERRYLSRRAADMDAAAS</sequence>
<dbReference type="Pfam" id="PF04542">
    <property type="entry name" value="Sigma70_r2"/>
    <property type="match status" value="1"/>
</dbReference>
<comment type="caution">
    <text evidence="8">The sequence shown here is derived from an EMBL/GenBank/DDBJ whole genome shotgun (WGS) entry which is preliminary data.</text>
</comment>
<dbReference type="GO" id="GO:0006352">
    <property type="term" value="P:DNA-templated transcription initiation"/>
    <property type="evidence" value="ECO:0007669"/>
    <property type="project" value="InterPro"/>
</dbReference>
<reference evidence="8 9" key="1">
    <citation type="submission" date="2020-02" db="EMBL/GenBank/DDBJ databases">
        <authorList>
            <person name="Li X.-J."/>
            <person name="Han X.-M."/>
        </authorList>
    </citation>
    <scope>NUCLEOTIDE SEQUENCE [LARGE SCALE GENOMIC DNA]</scope>
    <source>
        <strain evidence="8 9">CCTCC AB 2017055</strain>
    </source>
</reference>
<evidence type="ECO:0000259" key="7">
    <source>
        <dbReference type="Pfam" id="PF20239"/>
    </source>
</evidence>
<dbReference type="GO" id="GO:0003677">
    <property type="term" value="F:DNA binding"/>
    <property type="evidence" value="ECO:0007669"/>
    <property type="project" value="InterPro"/>
</dbReference>
<accession>A0A6L9SBV8</accession>
<keyword evidence="2" id="KW-0805">Transcription regulation</keyword>
<dbReference type="InterPro" id="IPR013249">
    <property type="entry name" value="RNA_pol_sigma70_r4_t2"/>
</dbReference>
<dbReference type="Gene3D" id="1.10.1740.10">
    <property type="match status" value="1"/>
</dbReference>
<evidence type="ECO:0000259" key="6">
    <source>
        <dbReference type="Pfam" id="PF08281"/>
    </source>
</evidence>
<dbReference type="InterPro" id="IPR013324">
    <property type="entry name" value="RNA_pol_sigma_r3/r4-like"/>
</dbReference>
<dbReference type="Pfam" id="PF08281">
    <property type="entry name" value="Sigma70_r4_2"/>
    <property type="match status" value="1"/>
</dbReference>
<proteinExistence type="inferred from homology"/>
<feature type="domain" description="RNA polymerase sigma-70 region 2" evidence="5">
    <location>
        <begin position="5"/>
        <end position="58"/>
    </location>
</feature>
<evidence type="ECO:0000313" key="8">
    <source>
        <dbReference type="EMBL" id="NEE02563.1"/>
    </source>
</evidence>
<dbReference type="RefSeq" id="WP_163741342.1">
    <property type="nucleotide sequence ID" value="NZ_JAAGOA010000015.1"/>
</dbReference>
<dbReference type="Gene3D" id="1.10.10.10">
    <property type="entry name" value="Winged helix-like DNA-binding domain superfamily/Winged helix DNA-binding domain"/>
    <property type="match status" value="1"/>
</dbReference>
<keyword evidence="4" id="KW-0804">Transcription</keyword>
<dbReference type="InterPro" id="IPR014284">
    <property type="entry name" value="RNA_pol_sigma-70_dom"/>
</dbReference>
<evidence type="ECO:0000256" key="4">
    <source>
        <dbReference type="ARBA" id="ARBA00023163"/>
    </source>
</evidence>
<dbReference type="InterPro" id="IPR007627">
    <property type="entry name" value="RNA_pol_sigma70_r2"/>
</dbReference>
<evidence type="ECO:0000256" key="3">
    <source>
        <dbReference type="ARBA" id="ARBA00023082"/>
    </source>
</evidence>
<dbReference type="InterPro" id="IPR036388">
    <property type="entry name" value="WH-like_DNA-bd_sf"/>
</dbReference>
<evidence type="ECO:0000313" key="9">
    <source>
        <dbReference type="Proteomes" id="UP000475214"/>
    </source>
</evidence>